<proteinExistence type="inferred from homology"/>
<dbReference type="Gene3D" id="3.30.465.10">
    <property type="match status" value="1"/>
</dbReference>
<feature type="domain" description="FAD-binding PCMH-type" evidence="6">
    <location>
        <begin position="37"/>
        <end position="215"/>
    </location>
</feature>
<evidence type="ECO:0000256" key="2">
    <source>
        <dbReference type="ARBA" id="ARBA00008000"/>
    </source>
</evidence>
<dbReference type="PANTHER" id="PTHR42934:SF2">
    <property type="entry name" value="GLYCOLATE OXIDASE SUBUNIT GLCD"/>
    <property type="match status" value="1"/>
</dbReference>
<dbReference type="InterPro" id="IPR051914">
    <property type="entry name" value="FAD-linked_OxidoTrans_Type4"/>
</dbReference>
<dbReference type="EMBL" id="QHJQ01000001">
    <property type="protein sequence ID" value="PXA05661.1"/>
    <property type="molecule type" value="Genomic_DNA"/>
</dbReference>
<keyword evidence="3" id="KW-0285">Flavoprotein</keyword>
<comment type="similarity">
    <text evidence="2">Belongs to the FAD-binding oxidoreductase/transferase type 4 family.</text>
</comment>
<dbReference type="InterPro" id="IPR016166">
    <property type="entry name" value="FAD-bd_PCMH"/>
</dbReference>
<dbReference type="SUPFAM" id="SSF56176">
    <property type="entry name" value="FAD-binding/transporter-associated domain-like"/>
    <property type="match status" value="1"/>
</dbReference>
<dbReference type="AlphaFoldDB" id="A0A317ZQG8"/>
<organism evidence="7 8">
    <name type="scientific">Coraliomargarita sinensis</name>
    <dbReference type="NCBI Taxonomy" id="2174842"/>
    <lineage>
        <taxon>Bacteria</taxon>
        <taxon>Pseudomonadati</taxon>
        <taxon>Verrucomicrobiota</taxon>
        <taxon>Opitutia</taxon>
        <taxon>Puniceicoccales</taxon>
        <taxon>Coraliomargaritaceae</taxon>
        <taxon>Coraliomargarita</taxon>
    </lineage>
</organism>
<dbReference type="GO" id="GO:0016491">
    <property type="term" value="F:oxidoreductase activity"/>
    <property type="evidence" value="ECO:0007669"/>
    <property type="project" value="UniProtKB-KW"/>
</dbReference>
<dbReference type="Proteomes" id="UP000247099">
    <property type="component" value="Unassembled WGS sequence"/>
</dbReference>
<sequence>MTKAHQNALDSLRRKLPGRVFTDEASCFAASIDNLRLSFAPDAVIKVSKASDVGVALKLANKFKIPVTPRGAGSSATGSAVPLKRGWALDLAGLDSIKIDAVARIATVGAGAVTADLQSQAEALGLFYPPDPSSKKYTTLGGNIACNAGGMRCVKYGVTRDYVLGLEGFLADGSPFKFGLPLKKYVSGLNLRDLLIGSEGTLGVVTSAALKLLPKPEKRWTGMFAFKSEASALKAVVALFKAGHNPSILEFLDRQSVGCAERYTGKVIFEGHSRSSILLIELDGTPGEVRKQRKALLDFMAQCAVAHREARSEAAAEKLWQVRRTCSQSMFSLADTKLNEDVVVPLEKQAELIRYTLKLKKEIGLATPTFGHAGDGNLHVHIMYNRRSKTDARKAKAGIKKLMQKVVDLGGVITGEHGIGLAKIPFMSMQHSKAELAAMYSVKSALDPEGILNPGKIFEPFEVWEHEPVDVQLPWDHR</sequence>
<evidence type="ECO:0000313" key="8">
    <source>
        <dbReference type="Proteomes" id="UP000247099"/>
    </source>
</evidence>
<evidence type="ECO:0000313" key="7">
    <source>
        <dbReference type="EMBL" id="PXA05661.1"/>
    </source>
</evidence>
<keyword evidence="8" id="KW-1185">Reference proteome</keyword>
<name>A0A317ZQG8_9BACT</name>
<dbReference type="PROSITE" id="PS51387">
    <property type="entry name" value="FAD_PCMH"/>
    <property type="match status" value="1"/>
</dbReference>
<dbReference type="InterPro" id="IPR016171">
    <property type="entry name" value="Vanillyl_alc_oxidase_C-sub2"/>
</dbReference>
<dbReference type="PANTHER" id="PTHR42934">
    <property type="entry name" value="GLYCOLATE OXIDASE SUBUNIT GLCD"/>
    <property type="match status" value="1"/>
</dbReference>
<keyword evidence="5" id="KW-0560">Oxidoreductase</keyword>
<dbReference type="InParanoid" id="A0A317ZQG8"/>
<evidence type="ECO:0000256" key="5">
    <source>
        <dbReference type="ARBA" id="ARBA00023002"/>
    </source>
</evidence>
<evidence type="ECO:0000256" key="1">
    <source>
        <dbReference type="ARBA" id="ARBA00001974"/>
    </source>
</evidence>
<dbReference type="RefSeq" id="WP_110129739.1">
    <property type="nucleotide sequence ID" value="NZ_QHJQ01000001.1"/>
</dbReference>
<accession>A0A317ZQG8</accession>
<dbReference type="InterPro" id="IPR004113">
    <property type="entry name" value="FAD-bd_oxidored_4_C"/>
</dbReference>
<dbReference type="OrthoDB" id="9767256at2"/>
<dbReference type="InterPro" id="IPR036318">
    <property type="entry name" value="FAD-bd_PCMH-like_sf"/>
</dbReference>
<protein>
    <submittedName>
        <fullName evidence="7">FAD-binding oxidoreductase</fullName>
    </submittedName>
</protein>
<dbReference type="GO" id="GO:0071949">
    <property type="term" value="F:FAD binding"/>
    <property type="evidence" value="ECO:0007669"/>
    <property type="project" value="InterPro"/>
</dbReference>
<dbReference type="InterPro" id="IPR016169">
    <property type="entry name" value="FAD-bd_PCMH_sub2"/>
</dbReference>
<dbReference type="SUPFAM" id="SSF55103">
    <property type="entry name" value="FAD-linked oxidases, C-terminal domain"/>
    <property type="match status" value="1"/>
</dbReference>
<evidence type="ECO:0000256" key="3">
    <source>
        <dbReference type="ARBA" id="ARBA00022630"/>
    </source>
</evidence>
<keyword evidence="4" id="KW-0274">FAD</keyword>
<dbReference type="InterPro" id="IPR016164">
    <property type="entry name" value="FAD-linked_Oxase-like_C"/>
</dbReference>
<dbReference type="FunFam" id="3.30.70.2740:FF:000001">
    <property type="entry name" value="D-lactate dehydrogenase mitochondrial"/>
    <property type="match status" value="1"/>
</dbReference>
<dbReference type="Pfam" id="PF02913">
    <property type="entry name" value="FAD-oxidase_C"/>
    <property type="match status" value="1"/>
</dbReference>
<dbReference type="InterPro" id="IPR006094">
    <property type="entry name" value="Oxid_FAD_bind_N"/>
</dbReference>
<dbReference type="Gene3D" id="3.30.70.2740">
    <property type="match status" value="1"/>
</dbReference>
<dbReference type="FunFam" id="1.10.45.10:FF:000001">
    <property type="entry name" value="D-lactate dehydrogenase mitochondrial"/>
    <property type="match status" value="1"/>
</dbReference>
<evidence type="ECO:0000256" key="4">
    <source>
        <dbReference type="ARBA" id="ARBA00022827"/>
    </source>
</evidence>
<dbReference type="Gene3D" id="1.10.45.10">
    <property type="entry name" value="Vanillyl-alcohol Oxidase, Chain A, domain 4"/>
    <property type="match status" value="1"/>
</dbReference>
<evidence type="ECO:0000259" key="6">
    <source>
        <dbReference type="PROSITE" id="PS51387"/>
    </source>
</evidence>
<comment type="caution">
    <text evidence="7">The sequence shown here is derived from an EMBL/GenBank/DDBJ whole genome shotgun (WGS) entry which is preliminary data.</text>
</comment>
<dbReference type="FunCoup" id="A0A317ZQG8">
    <property type="interactions" value="384"/>
</dbReference>
<gene>
    <name evidence="7" type="ORF">DDZ13_01955</name>
</gene>
<reference evidence="7 8" key="1">
    <citation type="submission" date="2018-05" db="EMBL/GenBank/DDBJ databases">
        <title>Coraliomargarita sinensis sp. nov., isolated from a marine solar saltern.</title>
        <authorList>
            <person name="Zhou L.Y."/>
        </authorList>
    </citation>
    <scope>NUCLEOTIDE SEQUENCE [LARGE SCALE GENOMIC DNA]</scope>
    <source>
        <strain evidence="7 8">WN38</strain>
    </source>
</reference>
<dbReference type="Pfam" id="PF01565">
    <property type="entry name" value="FAD_binding_4"/>
    <property type="match status" value="1"/>
</dbReference>
<comment type="cofactor">
    <cofactor evidence="1">
        <name>FAD</name>
        <dbReference type="ChEBI" id="CHEBI:57692"/>
    </cofactor>
</comment>